<keyword evidence="2" id="KW-0812">Transmembrane</keyword>
<keyword evidence="2" id="KW-1133">Transmembrane helix</keyword>
<feature type="transmembrane region" description="Helical" evidence="2">
    <location>
        <begin position="47"/>
        <end position="69"/>
    </location>
</feature>
<reference evidence="3 4" key="1">
    <citation type="submission" date="2018-01" db="EMBL/GenBank/DDBJ databases">
        <title>Genomic Encyclopedia of Archaeal and Bacterial Type Strains, Phase II (KMG-II): from individual species to whole genera.</title>
        <authorList>
            <person name="Goeker M."/>
        </authorList>
    </citation>
    <scope>NUCLEOTIDE SEQUENCE [LARGE SCALE GENOMIC DNA]</scope>
    <source>
        <strain evidence="3 4">DSM 12048</strain>
    </source>
</reference>
<dbReference type="InterPro" id="IPR050222">
    <property type="entry name" value="MATE_MdtK"/>
</dbReference>
<evidence type="ECO:0000313" key="4">
    <source>
        <dbReference type="Proteomes" id="UP000239736"/>
    </source>
</evidence>
<dbReference type="OrthoDB" id="9780160at2"/>
<dbReference type="RefSeq" id="WP_104070534.1">
    <property type="nucleotide sequence ID" value="NZ_PRDS01000004.1"/>
</dbReference>
<dbReference type="InterPro" id="IPR002528">
    <property type="entry name" value="MATE_fam"/>
</dbReference>
<feature type="transmembrane region" description="Helical" evidence="2">
    <location>
        <begin position="193"/>
        <end position="217"/>
    </location>
</feature>
<dbReference type="PANTHER" id="PTHR43298">
    <property type="entry name" value="MULTIDRUG RESISTANCE PROTEIN NORM-RELATED"/>
    <property type="match status" value="1"/>
</dbReference>
<feature type="transmembrane region" description="Helical" evidence="2">
    <location>
        <begin position="409"/>
        <end position="428"/>
    </location>
</feature>
<keyword evidence="4" id="KW-1185">Reference proteome</keyword>
<organism evidence="3 4">
    <name type="scientific">Albidovulum inexpectatum</name>
    <dbReference type="NCBI Taxonomy" id="196587"/>
    <lineage>
        <taxon>Bacteria</taxon>
        <taxon>Pseudomonadati</taxon>
        <taxon>Pseudomonadota</taxon>
        <taxon>Alphaproteobacteria</taxon>
        <taxon>Rhodobacterales</taxon>
        <taxon>Paracoccaceae</taxon>
        <taxon>Albidovulum</taxon>
    </lineage>
</organism>
<proteinExistence type="predicted"/>
<feature type="transmembrane region" description="Helical" evidence="2">
    <location>
        <begin position="354"/>
        <end position="371"/>
    </location>
</feature>
<evidence type="ECO:0000256" key="2">
    <source>
        <dbReference type="SAM" id="Phobius"/>
    </source>
</evidence>
<dbReference type="PANTHER" id="PTHR43298:SF2">
    <property type="entry name" value="FMN_FAD EXPORTER YEEO-RELATED"/>
    <property type="match status" value="1"/>
</dbReference>
<feature type="transmembrane region" description="Helical" evidence="2">
    <location>
        <begin position="244"/>
        <end position="267"/>
    </location>
</feature>
<evidence type="ECO:0000256" key="1">
    <source>
        <dbReference type="ARBA" id="ARBA00022448"/>
    </source>
</evidence>
<dbReference type="EMBL" id="PRDS01000004">
    <property type="protein sequence ID" value="PPB80825.1"/>
    <property type="molecule type" value="Genomic_DNA"/>
</dbReference>
<feature type="transmembrane region" description="Helical" evidence="2">
    <location>
        <begin position="167"/>
        <end position="187"/>
    </location>
</feature>
<dbReference type="GO" id="GO:0015297">
    <property type="term" value="F:antiporter activity"/>
    <property type="evidence" value="ECO:0007669"/>
    <property type="project" value="InterPro"/>
</dbReference>
<gene>
    <name evidence="3" type="ORF">LV82_01557</name>
</gene>
<comment type="caution">
    <text evidence="3">The sequence shown here is derived from an EMBL/GenBank/DDBJ whole genome shotgun (WGS) entry which is preliminary data.</text>
</comment>
<keyword evidence="2" id="KW-0472">Membrane</keyword>
<feature type="transmembrane region" description="Helical" evidence="2">
    <location>
        <begin position="132"/>
        <end position="155"/>
    </location>
</feature>
<dbReference type="GO" id="GO:0005886">
    <property type="term" value="C:plasma membrane"/>
    <property type="evidence" value="ECO:0007669"/>
    <property type="project" value="TreeGrafter"/>
</dbReference>
<dbReference type="Pfam" id="PF01554">
    <property type="entry name" value="MatE"/>
    <property type="match status" value="2"/>
</dbReference>
<name>A0A2S5JHQ8_9RHOB</name>
<evidence type="ECO:0000313" key="3">
    <source>
        <dbReference type="EMBL" id="PPB80825.1"/>
    </source>
</evidence>
<feature type="transmembrane region" description="Helical" evidence="2">
    <location>
        <begin position="279"/>
        <end position="306"/>
    </location>
</feature>
<keyword evidence="1" id="KW-0813">Transport</keyword>
<accession>A0A2S5JHQ8</accession>
<feature type="transmembrane region" description="Helical" evidence="2">
    <location>
        <begin position="90"/>
        <end position="112"/>
    </location>
</feature>
<protein>
    <submittedName>
        <fullName evidence="3">Na+-driven multidrug efflux pump</fullName>
    </submittedName>
</protein>
<dbReference type="GO" id="GO:0042910">
    <property type="term" value="F:xenobiotic transmembrane transporter activity"/>
    <property type="evidence" value="ECO:0007669"/>
    <property type="project" value="InterPro"/>
</dbReference>
<dbReference type="AlphaFoldDB" id="A0A2S5JHQ8"/>
<feature type="transmembrane region" description="Helical" evidence="2">
    <location>
        <begin position="327"/>
        <end position="348"/>
    </location>
</feature>
<sequence length="453" mass="48103">MSALSRADAPGIGRVFRLAWPMTIKALLLHGATVIDTYLVSPLGETALAAMGLAAAIAGFALGAILAFSNAMQIRTAQVSGAGVARSIKSVLAAGLAINFAIGFIGILFVTLAGRVLIDILGPSGAVNDLAFGYLGVFAVVILFESLSQCIAGYLNGRGRTTVPLMGFCLSVPVNVAASVALIHGLAGLPALGLIGAAIGSAIGAAVQFAFVGAHLWRHDRWLASVPGWTDGNFKSAFLRQLRFALPIGATFASANFASQVCALFYAQLDLNSFAALTVINPWIMVAGTVSMQWAQATGIVVAQLLGEKRPEQVLDAFLSRAWRAAFVTAAVVSVLYAFVCLSSDWLYRALDAQTRQILLGFLPILVVLPFPKGSNAICGNTLRASGDTVYVMHVFVWSQWLFRVPATAAAVLWLDLPATGILSIQLLEEIIKFLPFHRRLWCGDWKRANLED</sequence>
<dbReference type="Proteomes" id="UP000239736">
    <property type="component" value="Unassembled WGS sequence"/>
</dbReference>